<dbReference type="AlphaFoldDB" id="F7XNC4"/>
<dbReference type="RefSeq" id="WP_013898611.1">
    <property type="nucleotide sequence ID" value="NC_015676.1"/>
</dbReference>
<evidence type="ECO:0000259" key="1">
    <source>
        <dbReference type="Pfam" id="PF13340"/>
    </source>
</evidence>
<dbReference type="Proteomes" id="UP000006622">
    <property type="component" value="Chromosome"/>
</dbReference>
<keyword evidence="3" id="KW-1185">Reference proteome</keyword>
<evidence type="ECO:0000313" key="2">
    <source>
        <dbReference type="EMBL" id="AEH61174.1"/>
    </source>
</evidence>
<dbReference type="PANTHER" id="PTHR46637">
    <property type="entry name" value="TIS1421-TRANSPOSASE PROTEIN A"/>
    <property type="match status" value="1"/>
</dbReference>
<dbReference type="EMBL" id="CP002101">
    <property type="protein sequence ID" value="AEH61174.1"/>
    <property type="molecule type" value="Genomic_DNA"/>
</dbReference>
<name>F7XNC4_METZD</name>
<dbReference type="GeneID" id="32176460"/>
<dbReference type="PANTHER" id="PTHR46637:SF1">
    <property type="entry name" value="BLL5188 PROTEIN"/>
    <property type="match status" value="1"/>
</dbReference>
<dbReference type="OrthoDB" id="133438at2157"/>
<gene>
    <name evidence="2" type="ordered locus">Mzhil_1325</name>
</gene>
<feature type="domain" description="Insertion element IS402-like" evidence="1">
    <location>
        <begin position="6"/>
        <end position="57"/>
    </location>
</feature>
<sequence length="58" mass="6817">MEFKELTDEQWKYIKPYLPPQPITGRKRANDRNVINGILFVLITGCRWSDMPECYGSP</sequence>
<dbReference type="KEGG" id="mzh:Mzhil_1325"/>
<evidence type="ECO:0000313" key="3">
    <source>
        <dbReference type="Proteomes" id="UP000006622"/>
    </source>
</evidence>
<organism evidence="2 3">
    <name type="scientific">Methanosalsum zhilinae (strain DSM 4017 / NBRC 107636 / OCM 62 / WeN5)</name>
    <name type="common">Methanohalophilus zhilinae</name>
    <dbReference type="NCBI Taxonomy" id="679901"/>
    <lineage>
        <taxon>Archaea</taxon>
        <taxon>Methanobacteriati</taxon>
        <taxon>Methanobacteriota</taxon>
        <taxon>Stenosarchaea group</taxon>
        <taxon>Methanomicrobia</taxon>
        <taxon>Methanosarcinales</taxon>
        <taxon>Methanosarcinaceae</taxon>
        <taxon>Methanosalsum</taxon>
    </lineage>
</organism>
<dbReference type="InterPro" id="IPR052909">
    <property type="entry name" value="Transposase_6_like"/>
</dbReference>
<proteinExistence type="predicted"/>
<dbReference type="InterPro" id="IPR025161">
    <property type="entry name" value="IS402-like_dom"/>
</dbReference>
<accession>F7XNC4</accession>
<protein>
    <recommendedName>
        <fullName evidence="1">Insertion element IS402-like domain-containing protein</fullName>
    </recommendedName>
</protein>
<dbReference type="HOGENOM" id="CLU_055261_15_5_2"/>
<reference evidence="2" key="1">
    <citation type="submission" date="2010-07" db="EMBL/GenBank/DDBJ databases">
        <title>The complete genome of Methanosalsum zhilinae DSM 4017.</title>
        <authorList>
            <consortium name="US DOE Joint Genome Institute (JGI-PGF)"/>
            <person name="Lucas S."/>
            <person name="Copeland A."/>
            <person name="Lapidus A."/>
            <person name="Glavina del Rio T."/>
            <person name="Dalin E."/>
            <person name="Tice H."/>
            <person name="Bruce D."/>
            <person name="Goodwin L."/>
            <person name="Pitluck S."/>
            <person name="Kyrpides N."/>
            <person name="Mavromatis K."/>
            <person name="Ovchinnikova G."/>
            <person name="Daligault H."/>
            <person name="Detter J.C."/>
            <person name="Han C."/>
            <person name="Tapia R."/>
            <person name="Larimer F."/>
            <person name="Land M."/>
            <person name="Hauser L."/>
            <person name="Markowitz V."/>
            <person name="Cheng J.-F."/>
            <person name="Hugenholtz P."/>
            <person name="Woyke T."/>
            <person name="Wu D."/>
            <person name="Spring S."/>
            <person name="Schueler E."/>
            <person name="Brambilla E."/>
            <person name="Klenk H.-P."/>
            <person name="Eisen J.A."/>
        </authorList>
    </citation>
    <scope>NUCLEOTIDE SEQUENCE</scope>
    <source>
        <strain evidence="2">DSM 4017</strain>
    </source>
</reference>
<dbReference type="Pfam" id="PF13340">
    <property type="entry name" value="DUF4096"/>
    <property type="match status" value="1"/>
</dbReference>